<dbReference type="Proteomes" id="UP000076532">
    <property type="component" value="Unassembled WGS sequence"/>
</dbReference>
<organism evidence="2 3">
    <name type="scientific">Athelia psychrophila</name>
    <dbReference type="NCBI Taxonomy" id="1759441"/>
    <lineage>
        <taxon>Eukaryota</taxon>
        <taxon>Fungi</taxon>
        <taxon>Dikarya</taxon>
        <taxon>Basidiomycota</taxon>
        <taxon>Agaricomycotina</taxon>
        <taxon>Agaricomycetes</taxon>
        <taxon>Agaricomycetidae</taxon>
        <taxon>Atheliales</taxon>
        <taxon>Atheliaceae</taxon>
        <taxon>Athelia</taxon>
    </lineage>
</organism>
<keyword evidence="3" id="KW-1185">Reference proteome</keyword>
<evidence type="ECO:0000256" key="1">
    <source>
        <dbReference type="SAM" id="MobiDB-lite"/>
    </source>
</evidence>
<feature type="region of interest" description="Disordered" evidence="1">
    <location>
        <begin position="1"/>
        <end position="24"/>
    </location>
</feature>
<evidence type="ECO:0000313" key="2">
    <source>
        <dbReference type="EMBL" id="KZP30058.1"/>
    </source>
</evidence>
<evidence type="ECO:0000313" key="3">
    <source>
        <dbReference type="Proteomes" id="UP000076532"/>
    </source>
</evidence>
<dbReference type="EMBL" id="KV417495">
    <property type="protein sequence ID" value="KZP30058.1"/>
    <property type="molecule type" value="Genomic_DNA"/>
</dbReference>
<proteinExistence type="predicted"/>
<sequence>MDERNGGRQMMRGDGAYTGASGGRRLVVRVESSSKSEAFSVAGSDSYSSSASASASVILDDEADFSEQRRGFHFSFNIEQNGADNPEVILSHQRSLHDSHGSGPKAPALHTEAALSNAWRTSSSTEVSRRVRASSIKHSIIVVAGMEGCVPRA</sequence>
<protein>
    <submittedName>
        <fullName evidence="2">Uncharacterized protein</fullName>
    </submittedName>
</protein>
<reference evidence="2 3" key="1">
    <citation type="journal article" date="2016" name="Mol. Biol. Evol.">
        <title>Comparative Genomics of Early-Diverging Mushroom-Forming Fungi Provides Insights into the Origins of Lignocellulose Decay Capabilities.</title>
        <authorList>
            <person name="Nagy L.G."/>
            <person name="Riley R."/>
            <person name="Tritt A."/>
            <person name="Adam C."/>
            <person name="Daum C."/>
            <person name="Floudas D."/>
            <person name="Sun H."/>
            <person name="Yadav J.S."/>
            <person name="Pangilinan J."/>
            <person name="Larsson K.H."/>
            <person name="Matsuura K."/>
            <person name="Barry K."/>
            <person name="Labutti K."/>
            <person name="Kuo R."/>
            <person name="Ohm R.A."/>
            <person name="Bhattacharya S.S."/>
            <person name="Shirouzu T."/>
            <person name="Yoshinaga Y."/>
            <person name="Martin F.M."/>
            <person name="Grigoriev I.V."/>
            <person name="Hibbett D.S."/>
        </authorList>
    </citation>
    <scope>NUCLEOTIDE SEQUENCE [LARGE SCALE GENOMIC DNA]</scope>
    <source>
        <strain evidence="2 3">CBS 109695</strain>
    </source>
</reference>
<dbReference type="AlphaFoldDB" id="A0A166T0P9"/>
<gene>
    <name evidence="2" type="ORF">FIBSPDRAFT_142712</name>
</gene>
<name>A0A166T0P9_9AGAM</name>
<accession>A0A166T0P9</accession>